<keyword evidence="1" id="KW-0812">Transmembrane</keyword>
<organism evidence="2 3">
    <name type="scientific">Neorhizobium petrolearium</name>
    <dbReference type="NCBI Taxonomy" id="515361"/>
    <lineage>
        <taxon>Bacteria</taxon>
        <taxon>Pseudomonadati</taxon>
        <taxon>Pseudomonadota</taxon>
        <taxon>Alphaproteobacteria</taxon>
        <taxon>Hyphomicrobiales</taxon>
        <taxon>Rhizobiaceae</taxon>
        <taxon>Rhizobium/Agrobacterium group</taxon>
        <taxon>Neorhizobium</taxon>
    </lineage>
</organism>
<evidence type="ECO:0000313" key="2">
    <source>
        <dbReference type="EMBL" id="WGI72310.1"/>
    </source>
</evidence>
<keyword evidence="1" id="KW-1133">Transmembrane helix</keyword>
<reference evidence="2 3" key="1">
    <citation type="submission" date="2023-04" db="EMBL/GenBank/DDBJ databases">
        <title>Neorhizobium petrolearium OS53, complete genome.</title>
        <authorList>
            <person name="Yu T."/>
        </authorList>
    </citation>
    <scope>NUCLEOTIDE SEQUENCE [LARGE SCALE GENOMIC DNA]</scope>
    <source>
        <strain evidence="2 3">OS53</strain>
        <plasmid evidence="2 3">unnamed2</plasmid>
    </source>
</reference>
<keyword evidence="2" id="KW-0614">Plasmid</keyword>
<name>A0ABY8MCR3_9HYPH</name>
<dbReference type="EMBL" id="CP123002">
    <property type="protein sequence ID" value="WGI72310.1"/>
    <property type="molecule type" value="Genomic_DNA"/>
</dbReference>
<evidence type="ECO:0000313" key="3">
    <source>
        <dbReference type="Proteomes" id="UP001227095"/>
    </source>
</evidence>
<evidence type="ECO:0000256" key="1">
    <source>
        <dbReference type="SAM" id="Phobius"/>
    </source>
</evidence>
<feature type="transmembrane region" description="Helical" evidence="1">
    <location>
        <begin position="71"/>
        <end position="95"/>
    </location>
</feature>
<protein>
    <submittedName>
        <fullName evidence="2">Uncharacterized protein</fullName>
    </submittedName>
</protein>
<dbReference type="Proteomes" id="UP001227095">
    <property type="component" value="Plasmid unnamed2"/>
</dbReference>
<feature type="transmembrane region" description="Helical" evidence="1">
    <location>
        <begin position="101"/>
        <end position="125"/>
    </location>
</feature>
<keyword evidence="1" id="KW-0472">Membrane</keyword>
<gene>
    <name evidence="2" type="ORF">QEO92_32760</name>
</gene>
<keyword evidence="3" id="KW-1185">Reference proteome</keyword>
<sequence length="148" mass="17050">MYLTNRNGQIEHGGSRMAYKSAKVDLRKRFEARQRQRAAEAAGRRERQSIEGRQMTLPWKRKSDPFMLRRYVEAGALIGQILLSWLVVAIFWGAFPASWPTIGLAIAVAIFTLQLTFFLGQVLLINGLEDCHLETADRLIAMFRRNRR</sequence>
<accession>A0ABY8MCR3</accession>
<dbReference type="RefSeq" id="WP_227705936.1">
    <property type="nucleotide sequence ID" value="NZ_CP123002.1"/>
</dbReference>
<geneLocation type="plasmid" evidence="2 3">
    <name>unnamed2</name>
</geneLocation>
<proteinExistence type="predicted"/>